<protein>
    <recommendedName>
        <fullName evidence="7">Protein FAM81A</fullName>
    </recommendedName>
</protein>
<evidence type="ECO:0008006" key="7">
    <source>
        <dbReference type="Google" id="ProtNLM"/>
    </source>
</evidence>
<accession>R7UIM2</accession>
<dbReference type="InterPro" id="IPR029619">
    <property type="entry name" value="FAM81"/>
</dbReference>
<proteinExistence type="inferred from homology"/>
<dbReference type="AlphaFoldDB" id="R7UIM2"/>
<dbReference type="EMBL" id="AMQN01007594">
    <property type="status" value="NOT_ANNOTATED_CDS"/>
    <property type="molecule type" value="Genomic_DNA"/>
</dbReference>
<keyword evidence="1" id="KW-0175">Coiled coil</keyword>
<dbReference type="HOGENOM" id="CLU_056304_0_0_1"/>
<sequence>MSRSGRGQNGALLPLRAGGGEEQAWQSPRAPSRLDHLEERLVSQERTTHGLVDRAYKIKEDIIDNLNITHGTWQEEKRSRQLLQEHIRTITDVVRKLSRDIMFLEEQIKSREGYSEGTQSAVKNLEMHHVAGVTDLRGRVARCDAAIARLSGDLKACHDATKALSQQQLENQQRVTEKLQSLEVRTGDILGRLDKWSSQCEIQIRHVENESGQNINALDSRTRLQLEEAQREIGQLKSSEVNEREKLEMRISTTLDKLMQQRDIKTDKTTKSLEDAVNFLSVRLQRHEDESALERDRIMAGRQAYESKVTAMLQDHSRRQAEDLAKLKREMREGFAAVHESISNMKQILDGKRKLLEEQLRKEIGQIRKMVVLI</sequence>
<organism evidence="4">
    <name type="scientific">Capitella teleta</name>
    <name type="common">Polychaete worm</name>
    <dbReference type="NCBI Taxonomy" id="283909"/>
    <lineage>
        <taxon>Eukaryota</taxon>
        <taxon>Metazoa</taxon>
        <taxon>Spiralia</taxon>
        <taxon>Lophotrochozoa</taxon>
        <taxon>Annelida</taxon>
        <taxon>Polychaeta</taxon>
        <taxon>Sedentaria</taxon>
        <taxon>Scolecida</taxon>
        <taxon>Capitellidae</taxon>
        <taxon>Capitella</taxon>
    </lineage>
</organism>
<dbReference type="PANTHER" id="PTHR22420:SF4">
    <property type="entry name" value="PROTEIN FAM81A"/>
    <property type="match status" value="1"/>
</dbReference>
<evidence type="ECO:0000256" key="2">
    <source>
        <dbReference type="ARBA" id="ARBA00046344"/>
    </source>
</evidence>
<dbReference type="OrthoDB" id="10014002at2759"/>
<feature type="region of interest" description="Disordered" evidence="3">
    <location>
        <begin position="1"/>
        <end position="30"/>
    </location>
</feature>
<reference evidence="6" key="1">
    <citation type="submission" date="2012-12" db="EMBL/GenBank/DDBJ databases">
        <authorList>
            <person name="Hellsten U."/>
            <person name="Grimwood J."/>
            <person name="Chapman J.A."/>
            <person name="Shapiro H."/>
            <person name="Aerts A."/>
            <person name="Otillar R.P."/>
            <person name="Terry A.Y."/>
            <person name="Boore J.L."/>
            <person name="Simakov O."/>
            <person name="Marletaz F."/>
            <person name="Cho S.-J."/>
            <person name="Edsinger-Gonzales E."/>
            <person name="Havlak P."/>
            <person name="Kuo D.-H."/>
            <person name="Larsson T."/>
            <person name="Lv J."/>
            <person name="Arendt D."/>
            <person name="Savage R."/>
            <person name="Osoegawa K."/>
            <person name="de Jong P."/>
            <person name="Lindberg D.R."/>
            <person name="Seaver E.C."/>
            <person name="Weisblat D.A."/>
            <person name="Putnam N.H."/>
            <person name="Grigoriev I.V."/>
            <person name="Rokhsar D.S."/>
        </authorList>
    </citation>
    <scope>NUCLEOTIDE SEQUENCE</scope>
    <source>
        <strain evidence="6">I ESC-2004</strain>
    </source>
</reference>
<evidence type="ECO:0000313" key="4">
    <source>
        <dbReference type="EMBL" id="ELU06030.1"/>
    </source>
</evidence>
<evidence type="ECO:0000313" key="5">
    <source>
        <dbReference type="EnsemblMetazoa" id="CapteP149793"/>
    </source>
</evidence>
<evidence type="ECO:0000256" key="3">
    <source>
        <dbReference type="SAM" id="MobiDB-lite"/>
    </source>
</evidence>
<keyword evidence="6" id="KW-1185">Reference proteome</keyword>
<dbReference type="Proteomes" id="UP000014760">
    <property type="component" value="Unassembled WGS sequence"/>
</dbReference>
<reference evidence="5" key="3">
    <citation type="submission" date="2015-06" db="UniProtKB">
        <authorList>
            <consortium name="EnsemblMetazoa"/>
        </authorList>
    </citation>
    <scope>IDENTIFICATION</scope>
</reference>
<dbReference type="EnsemblMetazoa" id="CapteT149793">
    <property type="protein sequence ID" value="CapteP149793"/>
    <property type="gene ID" value="CapteG149793"/>
</dbReference>
<evidence type="ECO:0000313" key="6">
    <source>
        <dbReference type="Proteomes" id="UP000014760"/>
    </source>
</evidence>
<comment type="similarity">
    <text evidence="2">Belongs to the FAM81 family.</text>
</comment>
<dbReference type="OMA" id="MQKITME"/>
<dbReference type="EMBL" id="KB300985">
    <property type="protein sequence ID" value="ELU06030.1"/>
    <property type="molecule type" value="Genomic_DNA"/>
</dbReference>
<reference evidence="4 6" key="2">
    <citation type="journal article" date="2013" name="Nature">
        <title>Insights into bilaterian evolution from three spiralian genomes.</title>
        <authorList>
            <person name="Simakov O."/>
            <person name="Marletaz F."/>
            <person name="Cho S.J."/>
            <person name="Edsinger-Gonzales E."/>
            <person name="Havlak P."/>
            <person name="Hellsten U."/>
            <person name="Kuo D.H."/>
            <person name="Larsson T."/>
            <person name="Lv J."/>
            <person name="Arendt D."/>
            <person name="Savage R."/>
            <person name="Osoegawa K."/>
            <person name="de Jong P."/>
            <person name="Grimwood J."/>
            <person name="Chapman J.A."/>
            <person name="Shapiro H."/>
            <person name="Aerts A."/>
            <person name="Otillar R.P."/>
            <person name="Terry A.Y."/>
            <person name="Boore J.L."/>
            <person name="Grigoriev I.V."/>
            <person name="Lindberg D.R."/>
            <person name="Seaver E.C."/>
            <person name="Weisblat D.A."/>
            <person name="Putnam N.H."/>
            <person name="Rokhsar D.S."/>
        </authorList>
    </citation>
    <scope>NUCLEOTIDE SEQUENCE</scope>
    <source>
        <strain evidence="4 6">I ESC-2004</strain>
    </source>
</reference>
<evidence type="ECO:0000256" key="1">
    <source>
        <dbReference type="ARBA" id="ARBA00023054"/>
    </source>
</evidence>
<dbReference type="PANTHER" id="PTHR22420">
    <property type="entry name" value="PROTEIN FAM81A"/>
    <property type="match status" value="1"/>
</dbReference>
<gene>
    <name evidence="4" type="ORF">CAPTEDRAFT_149793</name>
</gene>
<name>R7UIM2_CAPTE</name>